<gene>
    <name evidence="5" type="ORF">RHIMIDRAFT_242367</name>
</gene>
<dbReference type="Gene3D" id="1.10.506.10">
    <property type="entry name" value="GTPase Activation - p120gap, domain 1"/>
    <property type="match status" value="2"/>
</dbReference>
<keyword evidence="2" id="KW-0597">Phosphoprotein</keyword>
<dbReference type="Gene3D" id="2.30.29.30">
    <property type="entry name" value="Pleckstrin-homology domain (PH domain)/Phosphotyrosine-binding domain (PTB)"/>
    <property type="match status" value="1"/>
</dbReference>
<evidence type="ECO:0000256" key="2">
    <source>
        <dbReference type="ARBA" id="ARBA00022553"/>
    </source>
</evidence>
<evidence type="ECO:0000313" key="6">
    <source>
        <dbReference type="Proteomes" id="UP000242254"/>
    </source>
</evidence>
<protein>
    <recommendedName>
        <fullName evidence="4">Ras-GAP domain-containing protein</fullName>
    </recommendedName>
</protein>
<dbReference type="GO" id="GO:0005096">
    <property type="term" value="F:GTPase activator activity"/>
    <property type="evidence" value="ECO:0007669"/>
    <property type="project" value="UniProtKB-KW"/>
</dbReference>
<dbReference type="Pfam" id="PF13716">
    <property type="entry name" value="CRAL_TRIO_2"/>
    <property type="match status" value="1"/>
</dbReference>
<dbReference type="RefSeq" id="XP_023461421.1">
    <property type="nucleotide sequence ID" value="XM_023609765.1"/>
</dbReference>
<sequence length="2594" mass="294562">MRTSAKLIGNLVHRVAIRLPYKSGQPIEAVEQDPIVKQTVAALIEVSKYRLPTVANTLGYVLENVSKTHQIYEQNVPVDIMQSKLFVLRLLSACMQHHWHYYCEQEKEKHPERPSNELRLNLPPLDAPLVTFILVLMSRYITQYHLIEETNSEITPRPIYDFDGTKYTYGQIKLSLITEIYKASAKIIYYVSSSNWDACYAKIKSAVLRLGSTHSNNTEDIPPEIRMLECICLNKERLKIVFKELIPYYLHMKTQGKLLFSKLLRKSIWRWIELYPEEFAQVCTVDELPDSELLFDMCNSTADNSKKRSILWPLQTILIILSPEFLMQAFMDQPSSRRVNFIHLLRKTLQTTKALDLATVCYVDVCKAATYVPPSEDSILRLMAADVETDLRDKVWDFSKVANAESTMHTLGYIIDYQTLATDYLLSRIRLDKENAIKTLIPPCIDENAPIIVKLALVKSCLAIVLEENHLSWNPSLSSLYDGICAPLRSLMRQTILLEMSKQKESILTDHRSRVELLVDMLKLYRTDPFLAVFGEDSDRVEQNGTFMNGLATLLVHPVKVVRQDAADLLIKLHQPEIAARWTTDSNNLYHFWKITSPAIVTISHHMLDTSLKQNMQRFLLNVTIKLLKTRSVYLKHKQALFNIETTNVKERTQASISLEIALLIFLCSAHKEVCDEASVCIRVMCQEAKIVDICEEGPNQATLACNLEVYEDLSVDNYRFVGRKAQQKRFRKCLQMLPHHTPSCFAAWEEAWKRWLMLTPYVNRPQDGEAEENNKEGMSGSFKKASQDGKKDKTKNKESTSSSTISPPISRVQQNVELNENRSIEWHNFTGFLAALGGCCLTEEKDMDEVVSLSSDYSRRTSNEPVAMVDGFILEMTEMLVSNNVYVREGIKDILGNDLSPTLLAILFRHLENYMKKLFDANGKAIRNPQNKLFVEQSVLVLRLILDRLINPSDCLLNIDFSTLMFQFIDYLDGVPNTHITLRIKIKTCMLIEVLMAKKENIIIQNEIVLRNRLLDILIEWTSDIALLRKPLEGGPQVERLQKDLDLACMKAIVNVLHQLPLQSTETVRLSDASLVKSKLFLKYFNFFRKILDRYKRAERDIMTNKMPIDHRDGSYRSLASSSTGASTTADSLQDIIQMKELTILAMSHLLSANVEAGLKYSLSMGYDDDQKTRCSFMQVLTNILDHGTEFETLAESVMTDRYEKLIDTLVEADIEVILALCDVCPTSEISSLAEVLLISFESRGKITPLLKAIIDREVMQTEQEATLFRGTTIATRILSIYNKIVCGDYVRFTLLPAIEKICALPNDQLTWELDQQKIKNSEDVMKNKKNVIQATDILLNAICSSVDNAPMVFREQLSLISESVGARFPEANFTAVGGFVFLRMFGPAILSPENSVIAKGALPKNTNVRKILLQATRIIQNLANNVLFGAKETHMIILNDFLTVNIYRVTSFLRSMATLPAQYPEQSAGALVMDQTGYIRLHTYLADNLDRISRELTSRNIGRGDAEKLLRCKKTLDRLSTLLAQLGRPSEIHGADFLSTRNYTIANNNRTFNEFMKRNVHRDLSAIRSQHIFYLGGKSKEGRPVFYFLARTIEPESMDLELLMYYILRAMEPYLNSPFEVLVDATGFTLANAIPIHWITQLFHMIFNEMNDYLVAVHIYNPSTHLQRHLSKLPRPIVNRIIKRLHFYSNLNELYENFSLSEFKLSKMTLDLEKDACVTIFPVTRLTNLRTSIPVIVKIGLEEIQIITMKKQEVFYNVHAILRDIHHISEIEDITALPSSKSESGGEISIKYDRGKSTMVLASAQRDVILAHLRHSKQRYEASKPNMIHERAIRPNDVPGRLLNMALLNIGNSDPGLRLAAYNLLYSLSLSFKFNVGNQLLNAKDLCIPSNSINFIVGISERLAQNELHLTLEFLDEALVGLSKSNDSMQQLCLDYMAPWLLNLGHFARYDPEEQKSSATKTKEFIMSLIRLTINRVELYKHMQAKIWKTLTEVEEIVNLVIDCFVQCSIEYGIGSPQAEMIADTLVTMSSVSIRGKIISRMRRLIESTSFQPCRQLTEHPAWKEIAILLRFILMLSFNNTGSIVPYIPEIYHVISILVVTGPTFIRSSVHELVVNTIHTLCTMNACLPEENVKKLHFVLNDVCDSKNRVLFGLTKQMANAFTITTETTSDYAESINLVSLQNIVKLLMDTLNYGAPTVDIANMWRARWMGLVTSTAFYFNPAIQPRSFVVLGCLAQDDVDDDLLYQILVALKGALAIFIETEPNLIISIMMCLTNIIDNLPTDSRYILHLFWLAVALVQIGHPAIFQTAVELLHSVLRALDSRKIFAHKTIEQVLLDARIDLEDCAFELDKACGVNFNEYFSFAIAVILLKGLKQCESKDVVYHCLCSFLQIDSKRSVQQGFIESRSIGYLAGLLPFIAKDDKLKELLAVAGVCEMDVENIDLGISNPSLFDFLEIPDNSTALLLVSLLVTLLNASENESEKLFLYNLLADAANWVPEVFALIYESLLPKMNQMVINSQNQDLIEAVKNILLTACSEPAFLAVPQKRTQKWGLDNLRFSSLIDPTFGAVKTNVTVNAKLASKLLGAITEHQ</sequence>
<dbReference type="InterPro" id="IPR001251">
    <property type="entry name" value="CRAL-TRIO_dom"/>
</dbReference>
<organism evidence="5 6">
    <name type="scientific">Rhizopus microsporus ATCC 52813</name>
    <dbReference type="NCBI Taxonomy" id="1340429"/>
    <lineage>
        <taxon>Eukaryota</taxon>
        <taxon>Fungi</taxon>
        <taxon>Fungi incertae sedis</taxon>
        <taxon>Mucoromycota</taxon>
        <taxon>Mucoromycotina</taxon>
        <taxon>Mucoromycetes</taxon>
        <taxon>Mucorales</taxon>
        <taxon>Mucorineae</taxon>
        <taxon>Rhizopodaceae</taxon>
        <taxon>Rhizopus</taxon>
    </lineage>
</organism>
<dbReference type="PANTHER" id="PTHR10194:SF142">
    <property type="entry name" value="NEUROFIBROMIN"/>
    <property type="match status" value="1"/>
</dbReference>
<feature type="compositionally biased region" description="Basic and acidic residues" evidence="3">
    <location>
        <begin position="786"/>
        <end position="799"/>
    </location>
</feature>
<dbReference type="InterPro" id="IPR039360">
    <property type="entry name" value="Ras_GTPase"/>
</dbReference>
<dbReference type="SMART" id="SM00323">
    <property type="entry name" value="RasGAP"/>
    <property type="match status" value="1"/>
</dbReference>
<name>A0A2G4SG21_RHIZD</name>
<dbReference type="CDD" id="cd00170">
    <property type="entry name" value="SEC14"/>
    <property type="match status" value="1"/>
</dbReference>
<dbReference type="STRING" id="1340429.A0A2G4SG21"/>
<reference evidence="5 6" key="1">
    <citation type="journal article" date="2016" name="Proc. Natl. Acad. Sci. U.S.A.">
        <title>Lipid metabolic changes in an early divergent fungus govern the establishment of a mutualistic symbiosis with endobacteria.</title>
        <authorList>
            <person name="Lastovetsky O.A."/>
            <person name="Gaspar M.L."/>
            <person name="Mondo S.J."/>
            <person name="LaButti K.M."/>
            <person name="Sandor L."/>
            <person name="Grigoriev I.V."/>
            <person name="Henry S.A."/>
            <person name="Pawlowska T.E."/>
        </authorList>
    </citation>
    <scope>NUCLEOTIDE SEQUENCE [LARGE SCALE GENOMIC DNA]</scope>
    <source>
        <strain evidence="5 6">ATCC 52813</strain>
    </source>
</reference>
<dbReference type="Proteomes" id="UP000242254">
    <property type="component" value="Unassembled WGS sequence"/>
</dbReference>
<dbReference type="InterPro" id="IPR036865">
    <property type="entry name" value="CRAL-TRIO_dom_sf"/>
</dbReference>
<dbReference type="PROSITE" id="PS00509">
    <property type="entry name" value="RAS_GTPASE_ACTIV_1"/>
    <property type="match status" value="1"/>
</dbReference>
<dbReference type="PROSITE" id="PS50018">
    <property type="entry name" value="RAS_GTPASE_ACTIV_2"/>
    <property type="match status" value="1"/>
</dbReference>
<dbReference type="PANTHER" id="PTHR10194">
    <property type="entry name" value="RAS GTPASE-ACTIVATING PROTEINS"/>
    <property type="match status" value="1"/>
</dbReference>
<evidence type="ECO:0000313" key="5">
    <source>
        <dbReference type="EMBL" id="PHZ07713.1"/>
    </source>
</evidence>
<dbReference type="InterPro" id="IPR011993">
    <property type="entry name" value="PH-like_dom_sf"/>
</dbReference>
<dbReference type="InterPro" id="IPR023152">
    <property type="entry name" value="RasGAP_CS"/>
</dbReference>
<evidence type="ECO:0000256" key="1">
    <source>
        <dbReference type="ARBA" id="ARBA00022468"/>
    </source>
</evidence>
<keyword evidence="6" id="KW-1185">Reference proteome</keyword>
<evidence type="ECO:0000256" key="3">
    <source>
        <dbReference type="SAM" id="MobiDB-lite"/>
    </source>
</evidence>
<keyword evidence="1" id="KW-0343">GTPase activation</keyword>
<feature type="domain" description="Ras-GAP" evidence="4">
    <location>
        <begin position="1230"/>
        <end position="1426"/>
    </location>
</feature>
<dbReference type="GeneID" id="35440755"/>
<dbReference type="InterPro" id="IPR001936">
    <property type="entry name" value="RasGAP_dom"/>
</dbReference>
<proteinExistence type="predicted"/>
<feature type="compositionally biased region" description="Low complexity" evidence="3">
    <location>
        <begin position="800"/>
        <end position="811"/>
    </location>
</feature>
<dbReference type="Gene3D" id="3.40.525.10">
    <property type="entry name" value="CRAL-TRIO lipid binding domain"/>
    <property type="match status" value="1"/>
</dbReference>
<dbReference type="InterPro" id="IPR008936">
    <property type="entry name" value="Rho_GTPase_activation_prot"/>
</dbReference>
<dbReference type="SUPFAM" id="SSF48350">
    <property type="entry name" value="GTPase activation domain, GAP"/>
    <property type="match status" value="1"/>
</dbReference>
<evidence type="ECO:0000259" key="4">
    <source>
        <dbReference type="PROSITE" id="PS50018"/>
    </source>
</evidence>
<dbReference type="Pfam" id="PF00616">
    <property type="entry name" value="RasGAP"/>
    <property type="match status" value="1"/>
</dbReference>
<dbReference type="EMBL" id="KZ303872">
    <property type="protein sequence ID" value="PHZ07713.1"/>
    <property type="molecule type" value="Genomic_DNA"/>
</dbReference>
<accession>A0A2G4SG21</accession>
<dbReference type="SUPFAM" id="SSF52087">
    <property type="entry name" value="CRAL/TRIO domain"/>
    <property type="match status" value="1"/>
</dbReference>
<feature type="region of interest" description="Disordered" evidence="3">
    <location>
        <begin position="768"/>
        <end position="813"/>
    </location>
</feature>